<gene>
    <name evidence="1" type="ORF">S01H1_02694</name>
</gene>
<comment type="caution">
    <text evidence="1">The sequence shown here is derived from an EMBL/GenBank/DDBJ whole genome shotgun (WGS) entry which is preliminary data.</text>
</comment>
<evidence type="ECO:0000313" key="1">
    <source>
        <dbReference type="EMBL" id="GAF70509.1"/>
    </source>
</evidence>
<proteinExistence type="predicted"/>
<evidence type="ECO:0008006" key="2">
    <source>
        <dbReference type="Google" id="ProtNLM"/>
    </source>
</evidence>
<dbReference type="AlphaFoldDB" id="X0RNV3"/>
<sequence>GLNSPFNRLIRIGELETAPGVTEEEAEEAAEAFLRSEVISGKGYKNPKIASAELVIGQPCYDPHTDSLIVPLRDPQLIWYVRARDATGRPLDVEVDAASGIVIGLVEYR</sequence>
<reference evidence="1" key="1">
    <citation type="journal article" date="2014" name="Front. Microbiol.">
        <title>High frequency of phylogenetically diverse reductive dehalogenase-homologous genes in deep subseafloor sedimentary metagenomes.</title>
        <authorList>
            <person name="Kawai M."/>
            <person name="Futagami T."/>
            <person name="Toyoda A."/>
            <person name="Takaki Y."/>
            <person name="Nishi S."/>
            <person name="Hori S."/>
            <person name="Arai W."/>
            <person name="Tsubouchi T."/>
            <person name="Morono Y."/>
            <person name="Uchiyama I."/>
            <person name="Ito T."/>
            <person name="Fujiyama A."/>
            <person name="Inagaki F."/>
            <person name="Takami H."/>
        </authorList>
    </citation>
    <scope>NUCLEOTIDE SEQUENCE</scope>
    <source>
        <strain evidence="1">Expedition CK06-06</strain>
    </source>
</reference>
<name>X0RNV3_9ZZZZ</name>
<protein>
    <recommendedName>
        <fullName evidence="2">PepSY domain-containing protein</fullName>
    </recommendedName>
</protein>
<organism evidence="1">
    <name type="scientific">marine sediment metagenome</name>
    <dbReference type="NCBI Taxonomy" id="412755"/>
    <lineage>
        <taxon>unclassified sequences</taxon>
        <taxon>metagenomes</taxon>
        <taxon>ecological metagenomes</taxon>
    </lineage>
</organism>
<feature type="non-terminal residue" evidence="1">
    <location>
        <position position="1"/>
    </location>
</feature>
<accession>X0RNV3</accession>
<dbReference type="EMBL" id="BARS01001342">
    <property type="protein sequence ID" value="GAF70509.1"/>
    <property type="molecule type" value="Genomic_DNA"/>
</dbReference>